<organism evidence="2 3">
    <name type="scientific">Ramlibacter alkalitolerans</name>
    <dbReference type="NCBI Taxonomy" id="2039631"/>
    <lineage>
        <taxon>Bacteria</taxon>
        <taxon>Pseudomonadati</taxon>
        <taxon>Pseudomonadota</taxon>
        <taxon>Betaproteobacteria</taxon>
        <taxon>Burkholderiales</taxon>
        <taxon>Comamonadaceae</taxon>
        <taxon>Ramlibacter</taxon>
    </lineage>
</organism>
<evidence type="ECO:0008006" key="4">
    <source>
        <dbReference type="Google" id="ProtNLM"/>
    </source>
</evidence>
<comment type="caution">
    <text evidence="2">The sequence shown here is derived from an EMBL/GenBank/DDBJ whole genome shotgun (WGS) entry which is preliminary data.</text>
</comment>
<feature type="chain" id="PRO_5046856985" description="DUF4124 domain-containing protein" evidence="1">
    <location>
        <begin position="21"/>
        <end position="121"/>
    </location>
</feature>
<dbReference type="EMBL" id="JAEQND010000006">
    <property type="protein sequence ID" value="MBL0425778.1"/>
    <property type="molecule type" value="Genomic_DNA"/>
</dbReference>
<evidence type="ECO:0000256" key="1">
    <source>
        <dbReference type="SAM" id="SignalP"/>
    </source>
</evidence>
<reference evidence="2 3" key="1">
    <citation type="journal article" date="2017" name="Int. J. Syst. Evol. Microbiol.">
        <title>Ramlibacter alkalitolerans sp. nov., alkali-tolerant bacterium isolated from soil of ginseng.</title>
        <authorList>
            <person name="Lee D.H."/>
            <person name="Cha C.J."/>
        </authorList>
    </citation>
    <scope>NUCLEOTIDE SEQUENCE [LARGE SCALE GENOMIC DNA]</scope>
    <source>
        <strain evidence="2 3">KACC 19305</strain>
    </source>
</reference>
<sequence length="121" mass="13836">MTKVLAILLAGVCVAGTAMARERHVHHGDRLIACPPGLVQLREACVPPGQLRRHEHRHDLNARDTRARHELALRDARIRHDAALRAAELRHQDQLRQAEVRHQALLDAARRRHDRQLASRH</sequence>
<evidence type="ECO:0000313" key="3">
    <source>
        <dbReference type="Proteomes" id="UP000622707"/>
    </source>
</evidence>
<gene>
    <name evidence="2" type="ORF">JI746_11725</name>
</gene>
<keyword evidence="3" id="KW-1185">Reference proteome</keyword>
<proteinExistence type="predicted"/>
<accession>A0ABS1JNH6</accession>
<dbReference type="Proteomes" id="UP000622707">
    <property type="component" value="Unassembled WGS sequence"/>
</dbReference>
<protein>
    <recommendedName>
        <fullName evidence="4">DUF4124 domain-containing protein</fullName>
    </recommendedName>
</protein>
<feature type="signal peptide" evidence="1">
    <location>
        <begin position="1"/>
        <end position="20"/>
    </location>
</feature>
<dbReference type="RefSeq" id="WP_201689653.1">
    <property type="nucleotide sequence ID" value="NZ_JAEQND010000006.1"/>
</dbReference>
<keyword evidence="1" id="KW-0732">Signal</keyword>
<name>A0ABS1JNH6_9BURK</name>
<evidence type="ECO:0000313" key="2">
    <source>
        <dbReference type="EMBL" id="MBL0425778.1"/>
    </source>
</evidence>